<protein>
    <submittedName>
        <fullName evidence="2">PilN domain-containing protein</fullName>
    </submittedName>
</protein>
<dbReference type="RefSeq" id="WP_187553949.1">
    <property type="nucleotide sequence ID" value="NZ_BMZL01000002.1"/>
</dbReference>
<keyword evidence="1" id="KW-1133">Transmembrane helix</keyword>
<evidence type="ECO:0000313" key="2">
    <source>
        <dbReference type="EMBL" id="QNN71436.1"/>
    </source>
</evidence>
<dbReference type="KEGG" id="tcn:H9L16_07840"/>
<proteinExistence type="predicted"/>
<keyword evidence="3" id="KW-1185">Reference proteome</keyword>
<organism evidence="2 3">
    <name type="scientific">Thermomonas carbonis</name>
    <dbReference type="NCBI Taxonomy" id="1463158"/>
    <lineage>
        <taxon>Bacteria</taxon>
        <taxon>Pseudomonadati</taxon>
        <taxon>Pseudomonadota</taxon>
        <taxon>Gammaproteobacteria</taxon>
        <taxon>Lysobacterales</taxon>
        <taxon>Lysobacteraceae</taxon>
        <taxon>Thermomonas</taxon>
    </lineage>
</organism>
<dbReference type="InterPro" id="IPR043129">
    <property type="entry name" value="ATPase_NBD"/>
</dbReference>
<name>A0A7G9SUB1_9GAMM</name>
<dbReference type="Proteomes" id="UP000515804">
    <property type="component" value="Chromosome"/>
</dbReference>
<dbReference type="PANTHER" id="PTHR40278:SF1">
    <property type="entry name" value="DNA UTILIZATION PROTEIN HOFN"/>
    <property type="match status" value="1"/>
</dbReference>
<dbReference type="AlphaFoldDB" id="A0A7G9SUB1"/>
<dbReference type="InterPro" id="IPR007813">
    <property type="entry name" value="PilN"/>
</dbReference>
<sequence>MPARLGNAGVGLRGFIAWWSAGLRAWLPLRWQHLLSANGDRVLLQVQGDGVQLRRQRADSVQDVAMLPLQVHGAADGRDPLAGVLADAAAELPRWLVLPASQGLRRPLLLPAAARERLRDMLAFEIERQTPFAAADVVHDGRLLGVREDGQLQVELVVVPRRALDAQMTQLGAMTATLAGVDLLDAEGRTLGVNLLPPAQRLQERNPWRVWNLILGAVALLALGLALAQVVDNRRAAADALQAEVASRSTQARAVAEQRQRLVDAVEGGAYLQRQRNGRASVIEVIDALSPRLPDGTYLEKLSIEGEQLTLLGLSNQAAALVGKLEGAPQWDLPALSGALQTDPRTRMDRFTIVAQLRGTAAEKSTDKQGAAGGAR</sequence>
<evidence type="ECO:0000256" key="1">
    <source>
        <dbReference type="SAM" id="Phobius"/>
    </source>
</evidence>
<dbReference type="PANTHER" id="PTHR40278">
    <property type="entry name" value="DNA UTILIZATION PROTEIN HOFN"/>
    <property type="match status" value="1"/>
</dbReference>
<gene>
    <name evidence="2" type="ORF">H9L16_07840</name>
</gene>
<keyword evidence="1" id="KW-0472">Membrane</keyword>
<dbReference type="InterPro" id="IPR052534">
    <property type="entry name" value="Extracell_DNA_Util/SecSys_Comp"/>
</dbReference>
<reference evidence="2 3" key="1">
    <citation type="submission" date="2020-08" db="EMBL/GenBank/DDBJ databases">
        <title>Genome sequence of Thermomonas carbonis KCTC 42013T.</title>
        <authorList>
            <person name="Hyun D.-W."/>
            <person name="Bae J.-W."/>
        </authorList>
    </citation>
    <scope>NUCLEOTIDE SEQUENCE [LARGE SCALE GENOMIC DNA]</scope>
    <source>
        <strain evidence="2 3">KCTC 42013</strain>
    </source>
</reference>
<dbReference type="Gene3D" id="3.30.420.380">
    <property type="match status" value="1"/>
</dbReference>
<dbReference type="SUPFAM" id="SSF53067">
    <property type="entry name" value="Actin-like ATPase domain"/>
    <property type="match status" value="1"/>
</dbReference>
<keyword evidence="1" id="KW-0812">Transmembrane</keyword>
<evidence type="ECO:0000313" key="3">
    <source>
        <dbReference type="Proteomes" id="UP000515804"/>
    </source>
</evidence>
<feature type="transmembrane region" description="Helical" evidence="1">
    <location>
        <begin position="210"/>
        <end position="231"/>
    </location>
</feature>
<dbReference type="Pfam" id="PF05137">
    <property type="entry name" value="PilN"/>
    <property type="match status" value="1"/>
</dbReference>
<accession>A0A7G9SUB1</accession>
<dbReference type="EMBL" id="CP060719">
    <property type="protein sequence ID" value="QNN71436.1"/>
    <property type="molecule type" value="Genomic_DNA"/>
</dbReference>